<sequence>VKNETTINSIASDQLPCCVTRLYQTICSSTSSSFISAEGFRAHARLNPWTMKKRQHPRPVQSMLSILVNYIIQQLKSKRQLFFH</sequence>
<evidence type="ECO:0000313" key="1">
    <source>
        <dbReference type="Proteomes" id="UP000025227"/>
    </source>
</evidence>
<reference evidence="2" key="1">
    <citation type="submission" date="2020-12" db="UniProtKB">
        <authorList>
            <consortium name="WormBaseParasite"/>
        </authorList>
    </citation>
    <scope>IDENTIFICATION</scope>
    <source>
        <strain evidence="2">MHco3</strain>
    </source>
</reference>
<protein>
    <submittedName>
        <fullName evidence="2">Ovule protein</fullName>
    </submittedName>
</protein>
<organism evidence="1 2">
    <name type="scientific">Haemonchus contortus</name>
    <name type="common">Barber pole worm</name>
    <dbReference type="NCBI Taxonomy" id="6289"/>
    <lineage>
        <taxon>Eukaryota</taxon>
        <taxon>Metazoa</taxon>
        <taxon>Ecdysozoa</taxon>
        <taxon>Nematoda</taxon>
        <taxon>Chromadorea</taxon>
        <taxon>Rhabditida</taxon>
        <taxon>Rhabditina</taxon>
        <taxon>Rhabditomorpha</taxon>
        <taxon>Strongyloidea</taxon>
        <taxon>Trichostrongylidae</taxon>
        <taxon>Haemonchus</taxon>
    </lineage>
</organism>
<dbReference type="Proteomes" id="UP000025227">
    <property type="component" value="Unplaced"/>
</dbReference>
<name>A0A7I5EA43_HAECO</name>
<accession>A0A7I5EA43</accession>
<proteinExistence type="predicted"/>
<dbReference type="AlphaFoldDB" id="A0A7I5EA43"/>
<keyword evidence="1" id="KW-1185">Reference proteome</keyword>
<dbReference type="WBParaSite" id="HCON_00097745-00001">
    <property type="protein sequence ID" value="HCON_00097745-00001"/>
    <property type="gene ID" value="HCON_00097745"/>
</dbReference>
<evidence type="ECO:0000313" key="2">
    <source>
        <dbReference type="WBParaSite" id="HCON_00097745-00001"/>
    </source>
</evidence>